<evidence type="ECO:0000313" key="2">
    <source>
        <dbReference type="Proteomes" id="UP001148629"/>
    </source>
</evidence>
<evidence type="ECO:0000313" key="1">
    <source>
        <dbReference type="EMBL" id="KAJ3529567.1"/>
    </source>
</evidence>
<comment type="caution">
    <text evidence="1">The sequence shown here is derived from an EMBL/GenBank/DDBJ whole genome shotgun (WGS) entry which is preliminary data.</text>
</comment>
<dbReference type="EMBL" id="JANRMS010001274">
    <property type="protein sequence ID" value="KAJ3529567.1"/>
    <property type="molecule type" value="Genomic_DNA"/>
</dbReference>
<dbReference type="Proteomes" id="UP001148629">
    <property type="component" value="Unassembled WGS sequence"/>
</dbReference>
<name>A0ACC1S0N5_9HYPO</name>
<protein>
    <submittedName>
        <fullName evidence="1">Uncharacterized protein</fullName>
    </submittedName>
</protein>
<accession>A0ACC1S0N5</accession>
<sequence>MPRDSFIYRGALVVGVLPAFFGLSAMLRPEATLTGAEFTVPQDPEARKLVFGLMRIYGVRNLSVSFLMAILWSIGNRKLFGLALFGGLAMCITDGFVSKAVVGHGEWLHWSFVPIVLGFSVPLLRGSG</sequence>
<gene>
    <name evidence="1" type="ORF">NM208_g9697</name>
</gene>
<organism evidence="1 2">
    <name type="scientific">Fusarium decemcellulare</name>
    <dbReference type="NCBI Taxonomy" id="57161"/>
    <lineage>
        <taxon>Eukaryota</taxon>
        <taxon>Fungi</taxon>
        <taxon>Dikarya</taxon>
        <taxon>Ascomycota</taxon>
        <taxon>Pezizomycotina</taxon>
        <taxon>Sordariomycetes</taxon>
        <taxon>Hypocreomycetidae</taxon>
        <taxon>Hypocreales</taxon>
        <taxon>Nectriaceae</taxon>
        <taxon>Fusarium</taxon>
        <taxon>Fusarium decemcellulare species complex</taxon>
    </lineage>
</organism>
<keyword evidence="2" id="KW-1185">Reference proteome</keyword>
<reference evidence="1" key="1">
    <citation type="submission" date="2022-08" db="EMBL/GenBank/DDBJ databases">
        <title>Genome Sequence of Fusarium decemcellulare.</title>
        <authorList>
            <person name="Buettner E."/>
        </authorList>
    </citation>
    <scope>NUCLEOTIDE SEQUENCE</scope>
    <source>
        <strain evidence="1">Babe19</strain>
    </source>
</reference>
<proteinExistence type="predicted"/>